<gene>
    <name evidence="2" type="ORF">PENNAL_c0011G08108</name>
</gene>
<accession>A0A1V6YTA2</accession>
<dbReference type="Proteomes" id="UP000191691">
    <property type="component" value="Unassembled WGS sequence"/>
</dbReference>
<protein>
    <submittedName>
        <fullName evidence="2">Uncharacterized protein</fullName>
    </submittedName>
</protein>
<comment type="caution">
    <text evidence="2">The sequence shown here is derived from an EMBL/GenBank/DDBJ whole genome shotgun (WGS) entry which is preliminary data.</text>
</comment>
<reference evidence="3" key="1">
    <citation type="journal article" date="2017" name="Nat. Microbiol.">
        <title>Global analysis of biosynthetic gene clusters reveals vast potential of secondary metabolite production in Penicillium species.</title>
        <authorList>
            <person name="Nielsen J.C."/>
            <person name="Grijseels S."/>
            <person name="Prigent S."/>
            <person name="Ji B."/>
            <person name="Dainat J."/>
            <person name="Nielsen K.F."/>
            <person name="Frisvad J.C."/>
            <person name="Workman M."/>
            <person name="Nielsen J."/>
        </authorList>
    </citation>
    <scope>NUCLEOTIDE SEQUENCE [LARGE SCALE GENOMIC DNA]</scope>
    <source>
        <strain evidence="3">IBT 13039</strain>
    </source>
</reference>
<evidence type="ECO:0000256" key="1">
    <source>
        <dbReference type="SAM" id="MobiDB-lite"/>
    </source>
</evidence>
<proteinExistence type="predicted"/>
<feature type="region of interest" description="Disordered" evidence="1">
    <location>
        <begin position="33"/>
        <end position="58"/>
    </location>
</feature>
<name>A0A1V6YTA2_PENNA</name>
<keyword evidence="3" id="KW-1185">Reference proteome</keyword>
<dbReference type="STRING" id="60175.A0A1V6YTA2"/>
<dbReference type="AlphaFoldDB" id="A0A1V6YTA2"/>
<evidence type="ECO:0000313" key="3">
    <source>
        <dbReference type="Proteomes" id="UP000191691"/>
    </source>
</evidence>
<evidence type="ECO:0000313" key="2">
    <source>
        <dbReference type="EMBL" id="OQE90651.1"/>
    </source>
</evidence>
<sequence>MDDDARGDYRWGIIEELRTQALFSRDMIQIDPSKWGASPDDDSGFEESHTMATESPQQLVPDCRNEVPALQSKAQEQLPRIWALANAAAAAPTAIDSSSHMEPASELAHIPSSDTGCQWSAILFERYFQVLGSEQTPAL</sequence>
<organism evidence="2 3">
    <name type="scientific">Penicillium nalgiovense</name>
    <dbReference type="NCBI Taxonomy" id="60175"/>
    <lineage>
        <taxon>Eukaryota</taxon>
        <taxon>Fungi</taxon>
        <taxon>Dikarya</taxon>
        <taxon>Ascomycota</taxon>
        <taxon>Pezizomycotina</taxon>
        <taxon>Eurotiomycetes</taxon>
        <taxon>Eurotiomycetidae</taxon>
        <taxon>Eurotiales</taxon>
        <taxon>Aspergillaceae</taxon>
        <taxon>Penicillium</taxon>
    </lineage>
</organism>
<dbReference type="EMBL" id="MOOB01000011">
    <property type="protein sequence ID" value="OQE90651.1"/>
    <property type="molecule type" value="Genomic_DNA"/>
</dbReference>